<dbReference type="InterPro" id="IPR009014">
    <property type="entry name" value="Transketo_C/PFOR_II"/>
</dbReference>
<evidence type="ECO:0000259" key="4">
    <source>
        <dbReference type="SMART" id="SM00861"/>
    </source>
</evidence>
<dbReference type="SUPFAM" id="SSF52518">
    <property type="entry name" value="Thiamin diphosphate-binding fold (THDP-binding)"/>
    <property type="match status" value="2"/>
</dbReference>
<proteinExistence type="predicted"/>
<accession>A0A381NC90</accession>
<evidence type="ECO:0000256" key="2">
    <source>
        <dbReference type="ARBA" id="ARBA00012277"/>
    </source>
</evidence>
<dbReference type="Pfam" id="PF00676">
    <property type="entry name" value="E1_dh"/>
    <property type="match status" value="1"/>
</dbReference>
<dbReference type="InterPro" id="IPR033248">
    <property type="entry name" value="Transketolase_C"/>
</dbReference>
<dbReference type="InterPro" id="IPR005475">
    <property type="entry name" value="Transketolase-like_Pyr-bd"/>
</dbReference>
<dbReference type="GO" id="GO:0007584">
    <property type="term" value="P:response to nutrient"/>
    <property type="evidence" value="ECO:0007669"/>
    <property type="project" value="TreeGrafter"/>
</dbReference>
<dbReference type="SMART" id="SM00861">
    <property type="entry name" value="Transket_pyr"/>
    <property type="match status" value="1"/>
</dbReference>
<evidence type="ECO:0000256" key="1">
    <source>
        <dbReference type="ARBA" id="ARBA00001964"/>
    </source>
</evidence>
<feature type="non-terminal residue" evidence="5">
    <location>
        <position position="1"/>
    </location>
</feature>
<organism evidence="5">
    <name type="scientific">marine metagenome</name>
    <dbReference type="NCBI Taxonomy" id="408172"/>
    <lineage>
        <taxon>unclassified sequences</taxon>
        <taxon>metagenomes</taxon>
        <taxon>ecological metagenomes</taxon>
    </lineage>
</organism>
<dbReference type="PANTHER" id="PTHR42980:SF1">
    <property type="entry name" value="2-OXOISOVALERATE DEHYDROGENASE SUBUNIT BETA, MITOCHONDRIAL"/>
    <property type="match status" value="1"/>
</dbReference>
<dbReference type="Pfam" id="PF02780">
    <property type="entry name" value="Transketolase_C"/>
    <property type="match status" value="1"/>
</dbReference>
<dbReference type="PANTHER" id="PTHR42980">
    <property type="entry name" value="2-OXOISOVALERATE DEHYDROGENASE SUBUNIT BETA-RELATED"/>
    <property type="match status" value="1"/>
</dbReference>
<dbReference type="Gene3D" id="3.40.50.970">
    <property type="match status" value="2"/>
</dbReference>
<dbReference type="GO" id="GO:0009083">
    <property type="term" value="P:branched-chain amino acid catabolic process"/>
    <property type="evidence" value="ECO:0007669"/>
    <property type="project" value="TreeGrafter"/>
</dbReference>
<dbReference type="CDD" id="cd02000">
    <property type="entry name" value="TPP_E1_PDC_ADC_BCADC"/>
    <property type="match status" value="1"/>
</dbReference>
<sequence>RTVSLSREISIMGRRDVLSGKGKFGIFGDGKELPQVVISHFFKNGDYRSGYYRDGTLLLAQELLSPREIFATVYGHADVTYERMSGGRQMAGHFLSEMINSSKEWINQTNIKNHISDVSPLATQMSRLVGLGLASKIYRNNKIKNSSKFSNNGNEIVWGSIGNASTSQGVFFEAVNACGVLQIPAIISIWDDGYGISVENKYQTTKESISKVLSGFKLTKNESGIEILEVKGWDYASLMKTYSYAENIARNYHVPVIIHATELTQPLGHSSSGSHERYKSKERLDWEKSNDCNIKFKEWIIDNKICTEKKLQNIDEEIKKYVREEKRLAWKHYQRPFLKSKDELLDIFDLFDNNNIKNELKEKVESIDDLNFSELLKIARHTIYDLNSNNELIKNKLEDWCKSKTKLLSEKYSTDLYSIDINDLSKESSISPTYDNTNEVDGRIILRDNFDELLKNHDNLFIFGEDVGKIGDVNQGLEGLQKKYGKNRVFDTGIRESTIVGQAIGMALRGLKPIAEIQYLDYILYALQILSDDLATMSYRTHGRQIAPIIVRTRGHRLEGIWHAGSPLGGMINFLRGILILTPRNMTKAAGFYNSLMKLDQPAIVIEPLNGYRTKEKIPSNLGKLETPIGEVDIIKKGKDLTIISYGSTLNIVEKVGQKLLDYDIDCEIIDLQSLIPFDISSQIKKSVEKTNRILIVDEDMPGGASSYILQELLNTQKIYNKLDSEPYLLTAKEHRPPYGSDGDYSSKPSFEDIFEKVYEIMNEVNPNKYSNI</sequence>
<dbReference type="SUPFAM" id="SSF52922">
    <property type="entry name" value="TK C-terminal domain-like"/>
    <property type="match status" value="1"/>
</dbReference>
<dbReference type="Gene3D" id="3.40.50.920">
    <property type="match status" value="1"/>
</dbReference>
<evidence type="ECO:0000313" key="5">
    <source>
        <dbReference type="EMBL" id="SUZ51694.1"/>
    </source>
</evidence>
<dbReference type="InterPro" id="IPR029061">
    <property type="entry name" value="THDP-binding"/>
</dbReference>
<keyword evidence="3" id="KW-0560">Oxidoreductase</keyword>
<dbReference type="InterPro" id="IPR001017">
    <property type="entry name" value="DH_E1"/>
</dbReference>
<dbReference type="EC" id="1.2.4.4" evidence="2"/>
<comment type="cofactor">
    <cofactor evidence="1">
        <name>thiamine diphosphate</name>
        <dbReference type="ChEBI" id="CHEBI:58937"/>
    </cofactor>
</comment>
<dbReference type="EMBL" id="UINC01000233">
    <property type="protein sequence ID" value="SUZ51694.1"/>
    <property type="molecule type" value="Genomic_DNA"/>
</dbReference>
<dbReference type="GO" id="GO:0003863">
    <property type="term" value="F:branched-chain 2-oxo acid dehydrogenase activity"/>
    <property type="evidence" value="ECO:0007669"/>
    <property type="project" value="UniProtKB-EC"/>
</dbReference>
<feature type="domain" description="Transketolase-like pyrimidine-binding" evidence="4">
    <location>
        <begin position="440"/>
        <end position="614"/>
    </location>
</feature>
<gene>
    <name evidence="5" type="ORF">METZ01_LOCUS4548</name>
</gene>
<dbReference type="Pfam" id="PF02779">
    <property type="entry name" value="Transket_pyr"/>
    <property type="match status" value="1"/>
</dbReference>
<protein>
    <recommendedName>
        <fullName evidence="2">3-methyl-2-oxobutanoate dehydrogenase (2-methylpropanoyl-transferring)</fullName>
        <ecNumber evidence="2">1.2.4.4</ecNumber>
    </recommendedName>
</protein>
<evidence type="ECO:0000256" key="3">
    <source>
        <dbReference type="ARBA" id="ARBA00023002"/>
    </source>
</evidence>
<dbReference type="AlphaFoldDB" id="A0A381NC90"/>
<reference evidence="5" key="1">
    <citation type="submission" date="2018-05" db="EMBL/GenBank/DDBJ databases">
        <authorList>
            <person name="Lanie J.A."/>
            <person name="Ng W.-L."/>
            <person name="Kazmierczak K.M."/>
            <person name="Andrzejewski T.M."/>
            <person name="Davidsen T.M."/>
            <person name="Wayne K.J."/>
            <person name="Tettelin H."/>
            <person name="Glass J.I."/>
            <person name="Rusch D."/>
            <person name="Podicherti R."/>
            <person name="Tsui H.-C.T."/>
            <person name="Winkler M.E."/>
        </authorList>
    </citation>
    <scope>NUCLEOTIDE SEQUENCE</scope>
</reference>
<name>A0A381NC90_9ZZZZ</name>